<dbReference type="EMBL" id="GL996504">
    <property type="protein sequence ID" value="EGW31175.1"/>
    <property type="molecule type" value="Genomic_DNA"/>
</dbReference>
<dbReference type="EC" id="1.11.1.-" evidence="8"/>
<feature type="domain" description="Plant heme peroxidase family profile" evidence="9">
    <location>
        <begin position="57"/>
        <end position="309"/>
    </location>
</feature>
<keyword evidence="5" id="KW-0479">Metal-binding</keyword>
<dbReference type="GO" id="GO:0042744">
    <property type="term" value="P:hydrogen peroxide catabolic process"/>
    <property type="evidence" value="ECO:0007669"/>
    <property type="project" value="TreeGrafter"/>
</dbReference>
<sequence length="309" mass="34728">VPPKTKLSIKIPANKKLVVKLSNARSITPSVSPADTEYINQVSQEIQRIFSCPGYDDGSLAPIILRLAWHCCATYDKTNGSGGSNGATMRFVPEITDEGNTGLDIARGALEPIKQKFPKITYSDLWTLAGKLAIEAMGGPTITWKAGRVDCRDAKFVPQSGNLPFGDKDAHHVRSTFERMGFNDQEMVALLGAHALGRCHKRFSGWEGKWTSNPIRFSNDFYQVLLNEEWSLGTVPETGREQYYNQDKSLIMLNTDLELVRDSKFLMWVKAYASDESLFFHDFANAFSKLLELGIERDENYQVMPKKNY</sequence>
<dbReference type="SUPFAM" id="SSF48113">
    <property type="entry name" value="Heme-dependent peroxidases"/>
    <property type="match status" value="1"/>
</dbReference>
<dbReference type="PROSITE" id="PS00435">
    <property type="entry name" value="PEROXIDASE_1"/>
    <property type="match status" value="1"/>
</dbReference>
<dbReference type="Gene3D" id="1.10.520.10">
    <property type="match status" value="1"/>
</dbReference>
<dbReference type="GO" id="GO:0046872">
    <property type="term" value="F:metal ion binding"/>
    <property type="evidence" value="ECO:0007669"/>
    <property type="project" value="UniProtKB-UniRule"/>
</dbReference>
<evidence type="ECO:0000256" key="8">
    <source>
        <dbReference type="RuleBase" id="RU363051"/>
    </source>
</evidence>
<dbReference type="AlphaFoldDB" id="G3AT15"/>
<dbReference type="CDD" id="cd00691">
    <property type="entry name" value="ascorbate_peroxidase"/>
    <property type="match status" value="1"/>
</dbReference>
<dbReference type="Pfam" id="PF00141">
    <property type="entry name" value="peroxidase"/>
    <property type="match status" value="1"/>
</dbReference>
<dbReference type="HOGENOM" id="CLU_036959_1_1_1"/>
<dbReference type="InterPro" id="IPR019794">
    <property type="entry name" value="Peroxidases_AS"/>
</dbReference>
<dbReference type="InterPro" id="IPR010255">
    <property type="entry name" value="Haem_peroxidase_sf"/>
</dbReference>
<organism evidence="11">
    <name type="scientific">Spathaspora passalidarum (strain NRRL Y-27907 / 11-Y1)</name>
    <dbReference type="NCBI Taxonomy" id="619300"/>
    <lineage>
        <taxon>Eukaryota</taxon>
        <taxon>Fungi</taxon>
        <taxon>Dikarya</taxon>
        <taxon>Ascomycota</taxon>
        <taxon>Saccharomycotina</taxon>
        <taxon>Pichiomycetes</taxon>
        <taxon>Debaryomycetaceae</taxon>
        <taxon>Spathaspora</taxon>
    </lineage>
</organism>
<dbReference type="InterPro" id="IPR044831">
    <property type="entry name" value="Ccp1-like"/>
</dbReference>
<dbReference type="Gene3D" id="1.10.420.10">
    <property type="entry name" value="Peroxidase, domain 2"/>
    <property type="match status" value="1"/>
</dbReference>
<dbReference type="KEGG" id="spaa:SPAPADRAFT_142880"/>
<comment type="similarity">
    <text evidence="2">Belongs to the peroxidase family. Cytochrome c peroxidase subfamily.</text>
</comment>
<feature type="non-terminal residue" evidence="10">
    <location>
        <position position="1"/>
    </location>
</feature>
<dbReference type="InterPro" id="IPR019793">
    <property type="entry name" value="Peroxidases_heam-ligand_BS"/>
</dbReference>
<keyword evidence="11" id="KW-1185">Reference proteome</keyword>
<evidence type="ECO:0000256" key="4">
    <source>
        <dbReference type="ARBA" id="ARBA00022617"/>
    </source>
</evidence>
<keyword evidence="4" id="KW-0349">Heme</keyword>
<dbReference type="InParanoid" id="G3AT15"/>
<evidence type="ECO:0000256" key="3">
    <source>
        <dbReference type="ARBA" id="ARBA00022559"/>
    </source>
</evidence>
<dbReference type="PRINTS" id="PR00458">
    <property type="entry name" value="PEROXIDASE"/>
</dbReference>
<keyword evidence="3 8" id="KW-0575">Peroxidase</keyword>
<evidence type="ECO:0000256" key="5">
    <source>
        <dbReference type="ARBA" id="ARBA00022723"/>
    </source>
</evidence>
<dbReference type="InterPro" id="IPR002207">
    <property type="entry name" value="Peroxidase_I"/>
</dbReference>
<dbReference type="OrthoDB" id="2859658at2759"/>
<dbReference type="GO" id="GO:0004601">
    <property type="term" value="F:peroxidase activity"/>
    <property type="evidence" value="ECO:0007669"/>
    <property type="project" value="UniProtKB-KW"/>
</dbReference>
<dbReference type="GO" id="GO:0034599">
    <property type="term" value="P:cellular response to oxidative stress"/>
    <property type="evidence" value="ECO:0007669"/>
    <property type="project" value="InterPro"/>
</dbReference>
<dbReference type="GeneID" id="18870496"/>
<dbReference type="STRING" id="619300.G3AT15"/>
<evidence type="ECO:0000256" key="2">
    <source>
        <dbReference type="ARBA" id="ARBA00005997"/>
    </source>
</evidence>
<evidence type="ECO:0000259" key="9">
    <source>
        <dbReference type="PROSITE" id="PS50873"/>
    </source>
</evidence>
<proteinExistence type="inferred from homology"/>
<dbReference type="PANTHER" id="PTHR31356:SF36">
    <property type="entry name" value="L-ASCORBATE PEROXIDASE 3"/>
    <property type="match status" value="1"/>
</dbReference>
<keyword evidence="7" id="KW-0408">Iron</keyword>
<dbReference type="FunFam" id="1.10.420.10:FF:000009">
    <property type="entry name" value="Ascorbate peroxidase"/>
    <property type="match status" value="1"/>
</dbReference>
<dbReference type="PROSITE" id="PS50873">
    <property type="entry name" value="PEROXIDASE_4"/>
    <property type="match status" value="1"/>
</dbReference>
<dbReference type="PRINTS" id="PR00459">
    <property type="entry name" value="ASPEROXIDASE"/>
</dbReference>
<comment type="function">
    <text evidence="1">Destroys radicals which are normally produced within the cells and which are toxic to biological systems.</text>
</comment>
<dbReference type="GO" id="GO:0020037">
    <property type="term" value="F:heme binding"/>
    <property type="evidence" value="ECO:0007669"/>
    <property type="project" value="UniProtKB-UniRule"/>
</dbReference>
<accession>G3AT15</accession>
<reference evidence="10 11" key="1">
    <citation type="journal article" date="2011" name="Proc. Natl. Acad. Sci. U.S.A.">
        <title>Comparative genomics of xylose-fermenting fungi for enhanced biofuel production.</title>
        <authorList>
            <person name="Wohlbach D.J."/>
            <person name="Kuo A."/>
            <person name="Sato T.K."/>
            <person name="Potts K.M."/>
            <person name="Salamov A.A."/>
            <person name="LaButti K.M."/>
            <person name="Sun H."/>
            <person name="Clum A."/>
            <person name="Pangilinan J.L."/>
            <person name="Lindquist E.A."/>
            <person name="Lucas S."/>
            <person name="Lapidus A."/>
            <person name="Jin M."/>
            <person name="Gunawan C."/>
            <person name="Balan V."/>
            <person name="Dale B.E."/>
            <person name="Jeffries T.W."/>
            <person name="Zinkel R."/>
            <person name="Barry K.W."/>
            <person name="Grigoriev I.V."/>
            <person name="Gasch A.P."/>
        </authorList>
    </citation>
    <scope>NUCLEOTIDE SEQUENCE [LARGE SCALE GENOMIC DNA]</scope>
    <source>
        <strain evidence="11">NRRL Y-27907 / 11-Y1</strain>
    </source>
</reference>
<evidence type="ECO:0000313" key="10">
    <source>
        <dbReference type="EMBL" id="EGW31175.1"/>
    </source>
</evidence>
<protein>
    <recommendedName>
        <fullName evidence="8">Peroxidase</fullName>
        <ecNumber evidence="8">1.11.1.-</ecNumber>
    </recommendedName>
</protein>
<dbReference type="eggNOG" id="ENOG502QR1E">
    <property type="taxonomic scope" value="Eukaryota"/>
</dbReference>
<gene>
    <name evidence="10" type="ORF">SPAPADRAFT_142880</name>
</gene>
<name>G3AT15_SPAPN</name>
<dbReference type="Proteomes" id="UP000000709">
    <property type="component" value="Unassembled WGS sequence"/>
</dbReference>
<evidence type="ECO:0000256" key="6">
    <source>
        <dbReference type="ARBA" id="ARBA00023002"/>
    </source>
</evidence>
<evidence type="ECO:0000313" key="11">
    <source>
        <dbReference type="Proteomes" id="UP000000709"/>
    </source>
</evidence>
<dbReference type="RefSeq" id="XP_007377208.1">
    <property type="nucleotide sequence ID" value="XM_007377146.1"/>
</dbReference>
<dbReference type="PROSITE" id="PS00436">
    <property type="entry name" value="PEROXIDASE_2"/>
    <property type="match status" value="1"/>
</dbReference>
<keyword evidence="6 8" id="KW-0560">Oxidoreductase</keyword>
<evidence type="ECO:0000256" key="1">
    <source>
        <dbReference type="ARBA" id="ARBA00003917"/>
    </source>
</evidence>
<dbReference type="PANTHER" id="PTHR31356">
    <property type="entry name" value="THYLAKOID LUMENAL 29 KDA PROTEIN, CHLOROPLASTIC-RELATED"/>
    <property type="match status" value="1"/>
</dbReference>
<dbReference type="OMA" id="GAWVNNP"/>
<evidence type="ECO:0000256" key="7">
    <source>
        <dbReference type="ARBA" id="ARBA00023004"/>
    </source>
</evidence>
<dbReference type="GO" id="GO:0000302">
    <property type="term" value="P:response to reactive oxygen species"/>
    <property type="evidence" value="ECO:0007669"/>
    <property type="project" value="TreeGrafter"/>
</dbReference>
<dbReference type="InterPro" id="IPR002016">
    <property type="entry name" value="Haem_peroxidase"/>
</dbReference>